<dbReference type="GeneID" id="95761819"/>
<reference evidence="2" key="1">
    <citation type="submission" date="2022-12" db="EMBL/GenBank/DDBJ databases">
        <title>Reference genome sequencing for broad-spectrum identification of bacterial and archaeal isolates by mass spectrometry.</title>
        <authorList>
            <person name="Sekiguchi Y."/>
            <person name="Tourlousse D.M."/>
        </authorList>
    </citation>
    <scope>NUCLEOTIDE SEQUENCE</scope>
    <source>
        <strain evidence="2">301</strain>
    </source>
</reference>
<feature type="transmembrane region" description="Helical" evidence="1">
    <location>
        <begin position="32"/>
        <end position="53"/>
    </location>
</feature>
<organism evidence="2 4">
    <name type="scientific">Xanthobacter flavus</name>
    <dbReference type="NCBI Taxonomy" id="281"/>
    <lineage>
        <taxon>Bacteria</taxon>
        <taxon>Pseudomonadati</taxon>
        <taxon>Pseudomonadota</taxon>
        <taxon>Alphaproteobacteria</taxon>
        <taxon>Hyphomicrobiales</taxon>
        <taxon>Xanthobacteraceae</taxon>
        <taxon>Xanthobacter</taxon>
    </lineage>
</organism>
<evidence type="ECO:0000313" key="3">
    <source>
        <dbReference type="EMBL" id="MDR6333074.1"/>
    </source>
</evidence>
<keyword evidence="1" id="KW-1133">Transmembrane helix</keyword>
<evidence type="ECO:0000313" key="2">
    <source>
        <dbReference type="EMBL" id="GLI21352.1"/>
    </source>
</evidence>
<accession>A0A9W6CLH7</accession>
<keyword evidence="1" id="KW-0472">Membrane</keyword>
<keyword evidence="1" id="KW-0812">Transmembrane</keyword>
<keyword evidence="5" id="KW-1185">Reference proteome</keyword>
<name>A0A9W6CLH7_XANFL</name>
<dbReference type="AlphaFoldDB" id="A0A9W6CLH7"/>
<dbReference type="EMBL" id="BSDO01000001">
    <property type="protein sequence ID" value="GLI21352.1"/>
    <property type="molecule type" value="Genomic_DNA"/>
</dbReference>
<sequence length="72" mass="7048">MSVTLSQEAEVSQRLASHADGAPAAGPGMGRAGLIGLGVALAALCAGGLVLWARYGAAVFFDLLSAGFAACL</sequence>
<protein>
    <submittedName>
        <fullName evidence="3">Cytochrome c-type biogenesis protein CcmH/NrfG</fullName>
    </submittedName>
</protein>
<dbReference type="Proteomes" id="UP001144397">
    <property type="component" value="Unassembled WGS sequence"/>
</dbReference>
<dbReference type="RefSeq" id="WP_281805875.1">
    <property type="nucleotide sequence ID" value="NZ_BSDO01000001.1"/>
</dbReference>
<evidence type="ECO:0000256" key="1">
    <source>
        <dbReference type="SAM" id="Phobius"/>
    </source>
</evidence>
<comment type="caution">
    <text evidence="2">The sequence shown here is derived from an EMBL/GenBank/DDBJ whole genome shotgun (WGS) entry which is preliminary data.</text>
</comment>
<reference evidence="3 5" key="2">
    <citation type="submission" date="2023-07" db="EMBL/GenBank/DDBJ databases">
        <title>Genomic Encyclopedia of Type Strains, Phase IV (KMG-IV): sequencing the most valuable type-strain genomes for metagenomic binning, comparative biology and taxonomic classification.</title>
        <authorList>
            <person name="Goeker M."/>
        </authorList>
    </citation>
    <scope>NUCLEOTIDE SEQUENCE [LARGE SCALE GENOMIC DNA]</scope>
    <source>
        <strain evidence="3 5">DSM 338</strain>
    </source>
</reference>
<evidence type="ECO:0000313" key="4">
    <source>
        <dbReference type="Proteomes" id="UP001144397"/>
    </source>
</evidence>
<dbReference type="Proteomes" id="UP001245370">
    <property type="component" value="Unassembled WGS sequence"/>
</dbReference>
<dbReference type="EMBL" id="JAVDPY010000002">
    <property type="protein sequence ID" value="MDR6333074.1"/>
    <property type="molecule type" value="Genomic_DNA"/>
</dbReference>
<proteinExistence type="predicted"/>
<evidence type="ECO:0000313" key="5">
    <source>
        <dbReference type="Proteomes" id="UP001245370"/>
    </source>
</evidence>
<gene>
    <name evidence="3" type="ORF">GGQ86_001538</name>
    <name evidence="2" type="ORF">XFLAVUS301_10260</name>
</gene>